<organism evidence="1">
    <name type="scientific">bioreactor metagenome</name>
    <dbReference type="NCBI Taxonomy" id="1076179"/>
    <lineage>
        <taxon>unclassified sequences</taxon>
        <taxon>metagenomes</taxon>
        <taxon>ecological metagenomes</taxon>
    </lineage>
</organism>
<dbReference type="EMBL" id="VSSQ01110785">
    <property type="protein sequence ID" value="MPN48451.1"/>
    <property type="molecule type" value="Genomic_DNA"/>
</dbReference>
<proteinExistence type="predicted"/>
<reference evidence="1" key="1">
    <citation type="submission" date="2019-08" db="EMBL/GenBank/DDBJ databases">
        <authorList>
            <person name="Kucharzyk K."/>
            <person name="Murdoch R.W."/>
            <person name="Higgins S."/>
            <person name="Loffler F."/>
        </authorList>
    </citation>
    <scope>NUCLEOTIDE SEQUENCE</scope>
</reference>
<dbReference type="AlphaFoldDB" id="A0A645IAT1"/>
<evidence type="ECO:0000313" key="1">
    <source>
        <dbReference type="EMBL" id="MPN48451.1"/>
    </source>
</evidence>
<sequence length="158" mass="18542">MRNKPYWNIYFRWPQWSLSILANVRKPSSFHATIRCGRSISHSHRKPSSGNRYRNYLLPAFHCCAVGRPNRTNHAEGSFSHTSLWKNSANLSAWYKHFYRRKSNPAGHRDKLSVHVGKKIWQQSGYLSLEKCRCFSFLKVEIQFAASPPEKAFLILFR</sequence>
<name>A0A645IAT1_9ZZZZ</name>
<gene>
    <name evidence="1" type="ORF">SDC9_196058</name>
</gene>
<comment type="caution">
    <text evidence="1">The sequence shown here is derived from an EMBL/GenBank/DDBJ whole genome shotgun (WGS) entry which is preliminary data.</text>
</comment>
<accession>A0A645IAT1</accession>
<protein>
    <submittedName>
        <fullName evidence="1">Uncharacterized protein</fullName>
    </submittedName>
</protein>